<dbReference type="GO" id="GO:0019028">
    <property type="term" value="C:viral capsid"/>
    <property type="evidence" value="ECO:0007669"/>
    <property type="project" value="InterPro"/>
</dbReference>
<evidence type="ECO:0000313" key="3">
    <source>
        <dbReference type="Proteomes" id="UP000208100"/>
    </source>
</evidence>
<dbReference type="Pfam" id="PF04501">
    <property type="entry name" value="Baculo_VP39"/>
    <property type="match status" value="1"/>
</dbReference>
<keyword evidence="3" id="KW-1185">Reference proteome</keyword>
<dbReference type="KEGG" id="vg:16479695"/>
<dbReference type="GeneID" id="16479695"/>
<protein>
    <submittedName>
        <fullName evidence="2">VP39</fullName>
    </submittedName>
</protein>
<reference evidence="2 3" key="1">
    <citation type="journal article" date="2013" name="PLoS ONE">
        <title>Comparative Genome Sequence Analysis of Choristoneura occidentalis Freeman and C. rosaceana Harris (Lepidoptera: Tortricidae) Alphabaculoviruses.</title>
        <authorList>
            <person name="Thumbi D.K."/>
            <person name="Beliveau C."/>
            <person name="Cusson M."/>
            <person name="Lapointe R."/>
            <person name="Lucarotti C.J."/>
        </authorList>
    </citation>
    <scope>NUCLEOTIDE SEQUENCE [LARGE SCALE GENOMIC DNA]</scope>
    <source>
        <strain evidence="2">NB_1</strain>
    </source>
</reference>
<accession>S5NA24</accession>
<dbReference type="RefSeq" id="YP_008378418.1">
    <property type="nucleotide sequence ID" value="NC_021924.1"/>
</dbReference>
<name>S5NA24_9ABAC</name>
<sequence length="360" mass="40818">MALVSPGVLSRRSTNHCIFGAIQPFDACITYRSPCSSDASVDDGWFICDYHLKLRFKMAKMVLPIYDEDDNQYKRTIARHLVGNQEREEKRILVPTVNNYTTVFNLTGMMLAEQLIFHLIYNNQEEVNRICNSLQNNENFIDNTYSVVENVYNSTRNILSLTDPQTYCSRVANDDLRYFDTTPPIAGNELGNGDTVFNNMPGFLRNLIRRAVAPETLQIDSQNLRLRNCSTCRIDNTGLVATIDGTELYNPVRSTDIIKTRPNRLQIRNILKFEGDTRALERTLGRYEEYPMYVPLFLGHQLVDVQNDILRANNFLPSGQTNNGGNRNANNANNNNNNQNNNENNNQNNNGTQGGGATAI</sequence>
<evidence type="ECO:0000313" key="2">
    <source>
        <dbReference type="EMBL" id="AGR57102.1"/>
    </source>
</evidence>
<dbReference type="EMBL" id="KC961304">
    <property type="protein sequence ID" value="AGR57102.1"/>
    <property type="molecule type" value="Genomic_DNA"/>
</dbReference>
<proteinExistence type="predicted"/>
<dbReference type="InterPro" id="IPR007589">
    <property type="entry name" value="Baculo_VP39"/>
</dbReference>
<dbReference type="Proteomes" id="UP000208100">
    <property type="component" value="Segment"/>
</dbReference>
<feature type="region of interest" description="Disordered" evidence="1">
    <location>
        <begin position="316"/>
        <end position="360"/>
    </location>
</feature>
<dbReference type="OrthoDB" id="9419at10239"/>
<organism evidence="2 3">
    <name type="scientific">Choristoneura rosaceana nucleopolyhedrovirus</name>
    <dbReference type="NCBI Taxonomy" id="58094"/>
    <lineage>
        <taxon>Viruses</taxon>
        <taxon>Viruses incertae sedis</taxon>
        <taxon>Naldaviricetes</taxon>
        <taxon>Lefavirales</taxon>
        <taxon>Baculoviridae</taxon>
        <taxon>Alphabaculovirus</taxon>
        <taxon>Alphabaculovirus chorosaceanae</taxon>
    </lineage>
</organism>
<feature type="compositionally biased region" description="Low complexity" evidence="1">
    <location>
        <begin position="319"/>
        <end position="351"/>
    </location>
</feature>
<evidence type="ECO:0000256" key="1">
    <source>
        <dbReference type="SAM" id="MobiDB-lite"/>
    </source>
</evidence>
<dbReference type="GO" id="GO:0005198">
    <property type="term" value="F:structural molecule activity"/>
    <property type="evidence" value="ECO:0007669"/>
    <property type="project" value="InterPro"/>
</dbReference>
<gene>
    <name evidence="2" type="primary">vp39</name>
</gene>